<dbReference type="Pfam" id="PF07228">
    <property type="entry name" value="SpoIIE"/>
    <property type="match status" value="1"/>
</dbReference>
<proteinExistence type="predicted"/>
<dbReference type="InterPro" id="IPR036457">
    <property type="entry name" value="PPM-type-like_dom_sf"/>
</dbReference>
<evidence type="ECO:0000313" key="2">
    <source>
        <dbReference type="EMBL" id="HIZ07085.1"/>
    </source>
</evidence>
<dbReference type="SUPFAM" id="SSF81606">
    <property type="entry name" value="PP2C-like"/>
    <property type="match status" value="1"/>
</dbReference>
<dbReference type="EMBL" id="DXCH01000113">
    <property type="protein sequence ID" value="HIZ07085.1"/>
    <property type="molecule type" value="Genomic_DNA"/>
</dbReference>
<dbReference type="SMART" id="SM00331">
    <property type="entry name" value="PP2C_SIG"/>
    <property type="match status" value="1"/>
</dbReference>
<feature type="domain" description="PPM-type phosphatase" evidence="1">
    <location>
        <begin position="4"/>
        <end position="218"/>
    </location>
</feature>
<evidence type="ECO:0000313" key="3">
    <source>
        <dbReference type="Proteomes" id="UP000824024"/>
    </source>
</evidence>
<dbReference type="InterPro" id="IPR001932">
    <property type="entry name" value="PPM-type_phosphatase-like_dom"/>
</dbReference>
<comment type="caution">
    <text evidence="2">The sequence shown here is derived from an EMBL/GenBank/DDBJ whole genome shotgun (WGS) entry which is preliminary data.</text>
</comment>
<gene>
    <name evidence="2" type="ORF">IAA08_04015</name>
</gene>
<name>A0A9D2D219_9FIRM</name>
<dbReference type="Proteomes" id="UP000824024">
    <property type="component" value="Unassembled WGS sequence"/>
</dbReference>
<organism evidence="2 3">
    <name type="scientific">Candidatus Eubacterium avistercoris</name>
    <dbReference type="NCBI Taxonomy" id="2838567"/>
    <lineage>
        <taxon>Bacteria</taxon>
        <taxon>Bacillati</taxon>
        <taxon>Bacillota</taxon>
        <taxon>Clostridia</taxon>
        <taxon>Eubacteriales</taxon>
        <taxon>Eubacteriaceae</taxon>
        <taxon>Eubacterium</taxon>
    </lineage>
</organism>
<dbReference type="AlphaFoldDB" id="A0A9D2D219"/>
<protein>
    <submittedName>
        <fullName evidence="2">SpoIIE family protein phosphatase</fullName>
    </submittedName>
</protein>
<accession>A0A9D2D219</accession>
<reference evidence="2" key="1">
    <citation type="journal article" date="2021" name="PeerJ">
        <title>Extensive microbial diversity within the chicken gut microbiome revealed by metagenomics and culture.</title>
        <authorList>
            <person name="Gilroy R."/>
            <person name="Ravi A."/>
            <person name="Getino M."/>
            <person name="Pursley I."/>
            <person name="Horton D.L."/>
            <person name="Alikhan N.F."/>
            <person name="Baker D."/>
            <person name="Gharbi K."/>
            <person name="Hall N."/>
            <person name="Watson M."/>
            <person name="Adriaenssens E.M."/>
            <person name="Foster-Nyarko E."/>
            <person name="Jarju S."/>
            <person name="Secka A."/>
            <person name="Antonio M."/>
            <person name="Oren A."/>
            <person name="Chaudhuri R.R."/>
            <person name="La Ragione R."/>
            <person name="Hildebrand F."/>
            <person name="Pallen M.J."/>
        </authorList>
    </citation>
    <scope>NUCLEOTIDE SEQUENCE</scope>
    <source>
        <strain evidence="2">CHK192-9172</strain>
    </source>
</reference>
<evidence type="ECO:0000259" key="1">
    <source>
        <dbReference type="SMART" id="SM00331"/>
    </source>
</evidence>
<reference evidence="2" key="2">
    <citation type="submission" date="2021-04" db="EMBL/GenBank/DDBJ databases">
        <authorList>
            <person name="Gilroy R."/>
        </authorList>
    </citation>
    <scope>NUCLEOTIDE SEQUENCE</scope>
    <source>
        <strain evidence="2">CHK192-9172</strain>
    </source>
</reference>
<dbReference type="Gene3D" id="3.60.40.10">
    <property type="entry name" value="PPM-type phosphatase domain"/>
    <property type="match status" value="1"/>
</dbReference>
<sequence length="390" mass="43205">MNVSVDMAYKSLNKSGEELCGDKVEIVQTASSKIMILADGMGSGIRANILATLTSKILGTLFVNDLNIEEAVSTIAKTLPVSPINGVAYSTFSILQIFDNKEAYLVEFDNPGCIFIRNGCLQQIPFTKREIEGKEIREFRFQVQVNDAFVLMSDGCIYCGTGDIMNYGWDWNSISTYALKVYAQTNTASHMAALLNKACEDLYLQEPSDDTTIAVARVIEEKTVNILTGPPEDPKDDWKIVRDFMREPGIKIVSGGITSQIVARELHEELVMSVGALDPEIPPMSSIRGIDYVTEGVITLNKVIEILRQYNQEDVPIEVFDELAKSNGAAKIANALIDQCTKVNLFVGKAVNEDYSNKNLPFEITARKNIIHALEDALRALNKNVVLHFY</sequence>